<feature type="non-terminal residue" evidence="2">
    <location>
        <position position="965"/>
    </location>
</feature>
<feature type="region of interest" description="Disordered" evidence="1">
    <location>
        <begin position="317"/>
        <end position="350"/>
    </location>
</feature>
<feature type="compositionally biased region" description="Low complexity" evidence="1">
    <location>
        <begin position="648"/>
        <end position="663"/>
    </location>
</feature>
<evidence type="ECO:0000313" key="2">
    <source>
        <dbReference type="EMBL" id="CAA9319901.1"/>
    </source>
</evidence>
<feature type="region of interest" description="Disordered" evidence="1">
    <location>
        <begin position="378"/>
        <end position="454"/>
    </location>
</feature>
<feature type="region of interest" description="Disordered" evidence="1">
    <location>
        <begin position="859"/>
        <end position="965"/>
    </location>
</feature>
<feature type="compositionally biased region" description="Basic residues" evidence="1">
    <location>
        <begin position="1"/>
        <end position="17"/>
    </location>
</feature>
<feature type="compositionally biased region" description="Basic and acidic residues" evidence="1">
    <location>
        <begin position="410"/>
        <end position="440"/>
    </location>
</feature>
<feature type="region of interest" description="Disordered" evidence="1">
    <location>
        <begin position="727"/>
        <end position="746"/>
    </location>
</feature>
<feature type="compositionally biased region" description="Basic residues" evidence="1">
    <location>
        <begin position="821"/>
        <end position="831"/>
    </location>
</feature>
<dbReference type="AlphaFoldDB" id="A0A6J4L2U2"/>
<feature type="compositionally biased region" description="Basic and acidic residues" evidence="1">
    <location>
        <begin position="909"/>
        <end position="930"/>
    </location>
</feature>
<feature type="non-terminal residue" evidence="2">
    <location>
        <position position="1"/>
    </location>
</feature>
<name>A0A6J4L2U2_9BACT</name>
<feature type="compositionally biased region" description="Low complexity" evidence="1">
    <location>
        <begin position="698"/>
        <end position="707"/>
    </location>
</feature>
<evidence type="ECO:0000256" key="1">
    <source>
        <dbReference type="SAM" id="MobiDB-lite"/>
    </source>
</evidence>
<accession>A0A6J4L2U2</accession>
<feature type="compositionally biased region" description="Basic residues" evidence="1">
    <location>
        <begin position="203"/>
        <end position="219"/>
    </location>
</feature>
<proteinExistence type="predicted"/>
<feature type="compositionally biased region" description="Basic and acidic residues" evidence="1">
    <location>
        <begin position="101"/>
        <end position="121"/>
    </location>
</feature>
<dbReference type="EMBL" id="CADCTU010000457">
    <property type="protein sequence ID" value="CAA9319901.1"/>
    <property type="molecule type" value="Genomic_DNA"/>
</dbReference>
<gene>
    <name evidence="2" type="ORF">AVDCRST_MAG11-1949</name>
</gene>
<feature type="compositionally biased region" description="Basic and acidic residues" evidence="1">
    <location>
        <begin position="48"/>
        <end position="64"/>
    </location>
</feature>
<feature type="compositionally biased region" description="Basic residues" evidence="1">
    <location>
        <begin position="936"/>
        <end position="945"/>
    </location>
</feature>
<feature type="compositionally biased region" description="Basic and acidic residues" evidence="1">
    <location>
        <begin position="788"/>
        <end position="802"/>
    </location>
</feature>
<feature type="region of interest" description="Disordered" evidence="1">
    <location>
        <begin position="781"/>
        <end position="844"/>
    </location>
</feature>
<reference evidence="2" key="1">
    <citation type="submission" date="2020-02" db="EMBL/GenBank/DDBJ databases">
        <authorList>
            <person name="Meier V. D."/>
        </authorList>
    </citation>
    <scope>NUCLEOTIDE SEQUENCE</scope>
    <source>
        <strain evidence="2">AVDCRST_MAG11</strain>
    </source>
</reference>
<feature type="compositionally biased region" description="Low complexity" evidence="1">
    <location>
        <begin position="27"/>
        <end position="45"/>
    </location>
</feature>
<feature type="compositionally biased region" description="Low complexity" evidence="1">
    <location>
        <begin position="736"/>
        <end position="746"/>
    </location>
</feature>
<feature type="region of interest" description="Disordered" evidence="1">
    <location>
        <begin position="139"/>
        <end position="222"/>
    </location>
</feature>
<protein>
    <submittedName>
        <fullName evidence="2">Uncharacterized protein</fullName>
    </submittedName>
</protein>
<feature type="compositionally biased region" description="Basic and acidic residues" evidence="1">
    <location>
        <begin position="679"/>
        <end position="689"/>
    </location>
</feature>
<sequence>GLHARGHARPRRAAARGARHDRVPQQLARHPPRAALAPLPEHLPAGRAGERGGTGDDAHDGDRRHPARRRRAAARPRSHRDADAHRAPPPPRARRLAAARRRVDARRAGDRVAAHRERGRGLRDGAVVPADLHLRRRARLEHPALPRPGRVPPRVRQLGRAPHRPAALRGRRDGNARQRRRGARPGAGGRAPRHPPRAGGCAHARRRGRGHGRARRARRAHADVALRRPARARLRVGGLAPLSVERHPHQRARHAAGGGGHPLVLPARQGRVLRRELVGGARDDRVPLAALRRVRVPAGDGGVGAGGGDGVPDARVRGGGEPVPEHAGAGDGARARAPVVPDDDRLERDAAPVHGRGVQHLRRDGVVPRALRRGGLLQRADAGVDARPARPRRPPALELRPGGAAARHGAPHDAGRQHPRDAARHDRLPEAGGRAHDAGRRGGRQRARRGAAPVLRAVAVQAPLPGRLLPHRGERRRARPRLVLGRLVPRDRAARPRGGGGHEHARRAGVAGGGGRALARHDPDARDRAPDARRRQRAHGPATRERVGPRRRRRARRGGGAARTGAHRRARPGAAAVRRRAGQQRVAGWHRDGGRAPARRLARRIRRARRAGGARGGRGARGRAVRRAPQLALPAGALRDRAVLPLDPGRGVPGPAHPAPAALRRGRARAPPRRRRSDARHGDAGEHRAALVALGGVPRRAAALPPRATRRRRAARRVQLPARRGALPRRRGHGGRLPARAAAPARAGRVHRLRAVAQAAGAPRLAGDAAVERGARARRPVVRRRAPPRLEPDVGAPRDRAGRRLRRRGRRVHARLPLGARPRRGGRRRALPRAGPGGRGAPLVALPAAAARERRKRLLHGVGGGRRGGRPAPVQPPERRARPGPRAPPRPRGPARRPRRAGQGRRARAGRDARQRAHDGVGGRGDRDVRAVLARRAPRGRRPPRGVRGGHAEARAGRDLRAPAV</sequence>
<feature type="compositionally biased region" description="Basic residues" evidence="1">
    <location>
        <begin position="893"/>
        <end position="908"/>
    </location>
</feature>
<feature type="compositionally biased region" description="Basic and acidic residues" evidence="1">
    <location>
        <begin position="519"/>
        <end position="533"/>
    </location>
</feature>
<organism evidence="2">
    <name type="scientific">uncultured Gemmatimonadaceae bacterium</name>
    <dbReference type="NCBI Taxonomy" id="246130"/>
    <lineage>
        <taxon>Bacteria</taxon>
        <taxon>Pseudomonadati</taxon>
        <taxon>Gemmatimonadota</taxon>
        <taxon>Gemmatimonadia</taxon>
        <taxon>Gemmatimonadales</taxon>
        <taxon>Gemmatimonadaceae</taxon>
        <taxon>environmental samples</taxon>
    </lineage>
</organism>
<feature type="region of interest" description="Disordered" evidence="1">
    <location>
        <begin position="1"/>
        <end position="121"/>
    </location>
</feature>
<feature type="compositionally biased region" description="Basic and acidic residues" evidence="1">
    <location>
        <begin position="950"/>
        <end position="965"/>
    </location>
</feature>
<feature type="compositionally biased region" description="Basic residues" evidence="1">
    <location>
        <begin position="65"/>
        <end position="78"/>
    </location>
</feature>
<feature type="compositionally biased region" description="Basic residues" evidence="1">
    <location>
        <begin position="565"/>
        <end position="582"/>
    </location>
</feature>
<feature type="compositionally biased region" description="Basic residues" evidence="1">
    <location>
        <begin position="803"/>
        <end position="814"/>
    </location>
</feature>
<feature type="compositionally biased region" description="Low complexity" evidence="1">
    <location>
        <begin position="396"/>
        <end position="408"/>
    </location>
</feature>
<feature type="region of interest" description="Disordered" evidence="1">
    <location>
        <begin position="487"/>
        <end position="716"/>
    </location>
</feature>
<feature type="compositionally biased region" description="Basic residues" evidence="1">
    <location>
        <begin position="597"/>
        <end position="626"/>
    </location>
</feature>
<feature type="compositionally biased region" description="Basic residues" evidence="1">
    <location>
        <begin position="664"/>
        <end position="678"/>
    </location>
</feature>